<accession>A0A8S5MYF1</accession>
<proteinExistence type="predicted"/>
<reference evidence="1" key="1">
    <citation type="journal article" date="2021" name="Proc. Natl. Acad. Sci. U.S.A.">
        <title>A Catalog of Tens of Thousands of Viruses from Human Metagenomes Reveals Hidden Associations with Chronic Diseases.</title>
        <authorList>
            <person name="Tisza M.J."/>
            <person name="Buck C.B."/>
        </authorList>
    </citation>
    <scope>NUCLEOTIDE SEQUENCE</scope>
    <source>
        <strain evidence="1">CtuUw41</strain>
    </source>
</reference>
<protein>
    <submittedName>
        <fullName evidence="1">Uncharacterized protein</fullName>
    </submittedName>
</protein>
<dbReference type="EMBL" id="BK015017">
    <property type="protein sequence ID" value="DAD87232.1"/>
    <property type="molecule type" value="Genomic_DNA"/>
</dbReference>
<name>A0A8S5MYF1_9CAUD</name>
<evidence type="ECO:0000313" key="1">
    <source>
        <dbReference type="EMBL" id="DAD87232.1"/>
    </source>
</evidence>
<organism evidence="1">
    <name type="scientific">Siphoviridae sp. ctuUw41</name>
    <dbReference type="NCBI Taxonomy" id="2826503"/>
    <lineage>
        <taxon>Viruses</taxon>
        <taxon>Duplodnaviria</taxon>
        <taxon>Heunggongvirae</taxon>
        <taxon>Uroviricota</taxon>
        <taxon>Caudoviricetes</taxon>
    </lineage>
</organism>
<sequence length="129" mass="14652">MLDKLKKICYNKYVKKLKKQTNKQQKGSVFIMMKLLATTALTGIMSFGGIVTDCVNEQMFEQDSLRVEQGVVSNVTSDEVTIVTNDDNEWGIYDAWYPVGAKIQVTFYDNETKEDITDDIITHIVEIGD</sequence>